<comment type="subcellular location">
    <subcellularLocation>
        <location evidence="1 7">Cell membrane</location>
        <topology evidence="1 7">Multi-pass membrane protein</topology>
    </subcellularLocation>
</comment>
<dbReference type="EMBL" id="JBHSON010000015">
    <property type="protein sequence ID" value="MFC5746630.1"/>
    <property type="molecule type" value="Genomic_DNA"/>
</dbReference>
<feature type="compositionally biased region" description="Basic and acidic residues" evidence="8">
    <location>
        <begin position="1"/>
        <end position="14"/>
    </location>
</feature>
<dbReference type="RefSeq" id="WP_378282249.1">
    <property type="nucleotide sequence ID" value="NZ_JBHSON010000015.1"/>
</dbReference>
<dbReference type="InterPro" id="IPR000515">
    <property type="entry name" value="MetI-like"/>
</dbReference>
<comment type="similarity">
    <text evidence="7">Belongs to the binding-protein-dependent transport system permease family.</text>
</comment>
<gene>
    <name evidence="10" type="ORF">ACFPZN_13480</name>
</gene>
<feature type="transmembrane region" description="Helical" evidence="7">
    <location>
        <begin position="348"/>
        <end position="367"/>
    </location>
</feature>
<dbReference type="PROSITE" id="PS50928">
    <property type="entry name" value="ABC_TM1"/>
    <property type="match status" value="1"/>
</dbReference>
<keyword evidence="11" id="KW-1185">Reference proteome</keyword>
<keyword evidence="6 7" id="KW-0472">Membrane</keyword>
<dbReference type="SUPFAM" id="SSF161098">
    <property type="entry name" value="MetI-like"/>
    <property type="match status" value="1"/>
</dbReference>
<keyword evidence="5 7" id="KW-1133">Transmembrane helix</keyword>
<feature type="region of interest" description="Disordered" evidence="8">
    <location>
        <begin position="1"/>
        <end position="37"/>
    </location>
</feature>
<name>A0ABW1A0G1_9ACTN</name>
<dbReference type="PANTHER" id="PTHR43227:SF8">
    <property type="entry name" value="DIACETYLCHITOBIOSE UPTAKE SYSTEM PERMEASE PROTEIN DASB"/>
    <property type="match status" value="1"/>
</dbReference>
<keyword evidence="4 7" id="KW-0812">Transmembrane</keyword>
<feature type="domain" description="ABC transmembrane type-1" evidence="9">
    <location>
        <begin position="99"/>
        <end position="465"/>
    </location>
</feature>
<evidence type="ECO:0000256" key="5">
    <source>
        <dbReference type="ARBA" id="ARBA00022989"/>
    </source>
</evidence>
<dbReference type="Proteomes" id="UP001596074">
    <property type="component" value="Unassembled WGS sequence"/>
</dbReference>
<evidence type="ECO:0000313" key="11">
    <source>
        <dbReference type="Proteomes" id="UP001596074"/>
    </source>
</evidence>
<dbReference type="CDD" id="cd06261">
    <property type="entry name" value="TM_PBP2"/>
    <property type="match status" value="1"/>
</dbReference>
<feature type="transmembrane region" description="Helical" evidence="7">
    <location>
        <begin position="387"/>
        <end position="407"/>
    </location>
</feature>
<evidence type="ECO:0000256" key="7">
    <source>
        <dbReference type="RuleBase" id="RU363032"/>
    </source>
</evidence>
<reference evidence="11" key="1">
    <citation type="journal article" date="2019" name="Int. J. Syst. Evol. Microbiol.">
        <title>The Global Catalogue of Microorganisms (GCM) 10K type strain sequencing project: providing services to taxonomists for standard genome sequencing and annotation.</title>
        <authorList>
            <consortium name="The Broad Institute Genomics Platform"/>
            <consortium name="The Broad Institute Genome Sequencing Center for Infectious Disease"/>
            <person name="Wu L."/>
            <person name="Ma J."/>
        </authorList>
    </citation>
    <scope>NUCLEOTIDE SEQUENCE [LARGE SCALE GENOMIC DNA]</scope>
    <source>
        <strain evidence="11">KCTC 42087</strain>
    </source>
</reference>
<feature type="transmembrane region" description="Helical" evidence="7">
    <location>
        <begin position="135"/>
        <end position="156"/>
    </location>
</feature>
<organism evidence="10 11">
    <name type="scientific">Actinomadura rugatobispora</name>
    <dbReference type="NCBI Taxonomy" id="1994"/>
    <lineage>
        <taxon>Bacteria</taxon>
        <taxon>Bacillati</taxon>
        <taxon>Actinomycetota</taxon>
        <taxon>Actinomycetes</taxon>
        <taxon>Streptosporangiales</taxon>
        <taxon>Thermomonosporaceae</taxon>
        <taxon>Actinomadura</taxon>
    </lineage>
</organism>
<dbReference type="InterPro" id="IPR050809">
    <property type="entry name" value="UgpAE/MalFG_permease"/>
</dbReference>
<dbReference type="Gene3D" id="1.10.3720.10">
    <property type="entry name" value="MetI-like"/>
    <property type="match status" value="2"/>
</dbReference>
<dbReference type="PANTHER" id="PTHR43227">
    <property type="entry name" value="BLL4140 PROTEIN"/>
    <property type="match status" value="1"/>
</dbReference>
<keyword evidence="3" id="KW-1003">Cell membrane</keyword>
<feature type="compositionally biased region" description="Basic residues" evidence="8">
    <location>
        <begin position="15"/>
        <end position="37"/>
    </location>
</feature>
<protein>
    <submittedName>
        <fullName evidence="10">Carbohydrate ABC transporter permease</fullName>
    </submittedName>
</protein>
<evidence type="ECO:0000256" key="6">
    <source>
        <dbReference type="ARBA" id="ARBA00023136"/>
    </source>
</evidence>
<feature type="transmembrane region" description="Helical" evidence="7">
    <location>
        <begin position="103"/>
        <end position="123"/>
    </location>
</feature>
<feature type="transmembrane region" description="Helical" evidence="7">
    <location>
        <begin position="43"/>
        <end position="65"/>
    </location>
</feature>
<dbReference type="InterPro" id="IPR035906">
    <property type="entry name" value="MetI-like_sf"/>
</dbReference>
<feature type="transmembrane region" description="Helical" evidence="7">
    <location>
        <begin position="446"/>
        <end position="466"/>
    </location>
</feature>
<comment type="caution">
    <text evidence="10">The sequence shown here is derived from an EMBL/GenBank/DDBJ whole genome shotgun (WGS) entry which is preliminary data.</text>
</comment>
<evidence type="ECO:0000259" key="9">
    <source>
        <dbReference type="PROSITE" id="PS50928"/>
    </source>
</evidence>
<keyword evidence="2 7" id="KW-0813">Transport</keyword>
<accession>A0ABW1A0G1</accession>
<evidence type="ECO:0000313" key="10">
    <source>
        <dbReference type="EMBL" id="MFC5746630.1"/>
    </source>
</evidence>
<sequence>MRALHDDPSREAAPRGRRGTARRGTARRKAAGPRRPRGRPLPWTALLFLVPALLPLGFLVVYPIAHTAVRSLFDASGDTFVGLGNYAEVVRDPGNRVAVRNTAIWVVAAPTLVTVTGLLFAVLTERIRWAAAFKLVVFMPMAISFLASGVIFRLVYEQDPDKGVANAAMVAVHDTFTGGGGYPGAAPRPGPGLPVRAPDGAVAAPAPLAAGSGALVPLLRVRPEHLPGDAAPAGPPPGAGPGELTGTVWFDFTRGGGGTPGRPDAGETGLPGLTVEAVRAGPPGGGGDPPGTVAGKATTRADGTFTVRGLQPGAFYTLRLPPENFAAAYGGAEWLGGTLITPAIIGSYLWVWAGFAMVLISAGLAAVPRDVLEAARVDGAGEGRILVSVTVPLLAPVLAVVLVTMVINVLKVFDLVFVIGGGDPGAAVLASRMWTESFGGGGDQGVGSAIAVLLFALVLPAAALNLRRLRRERP</sequence>
<evidence type="ECO:0000256" key="2">
    <source>
        <dbReference type="ARBA" id="ARBA00022448"/>
    </source>
</evidence>
<evidence type="ECO:0000256" key="8">
    <source>
        <dbReference type="SAM" id="MobiDB-lite"/>
    </source>
</evidence>
<evidence type="ECO:0000256" key="3">
    <source>
        <dbReference type="ARBA" id="ARBA00022475"/>
    </source>
</evidence>
<dbReference type="Pfam" id="PF00528">
    <property type="entry name" value="BPD_transp_1"/>
    <property type="match status" value="1"/>
</dbReference>
<evidence type="ECO:0000256" key="1">
    <source>
        <dbReference type="ARBA" id="ARBA00004651"/>
    </source>
</evidence>
<evidence type="ECO:0000256" key="4">
    <source>
        <dbReference type="ARBA" id="ARBA00022692"/>
    </source>
</evidence>
<dbReference type="SUPFAM" id="SSF117074">
    <property type="entry name" value="Hypothetical protein PA1324"/>
    <property type="match status" value="1"/>
</dbReference>
<proteinExistence type="inferred from homology"/>